<gene>
    <name evidence="5" type="ORF">AMQ84_29330</name>
</gene>
<feature type="compositionally biased region" description="Polar residues" evidence="3">
    <location>
        <begin position="23"/>
        <end position="38"/>
    </location>
</feature>
<dbReference type="Pfam" id="PF04203">
    <property type="entry name" value="Sortase"/>
    <property type="match status" value="1"/>
</dbReference>
<evidence type="ECO:0008006" key="7">
    <source>
        <dbReference type="Google" id="ProtNLM"/>
    </source>
</evidence>
<dbReference type="SUPFAM" id="SSF63817">
    <property type="entry name" value="Sortase"/>
    <property type="match status" value="1"/>
</dbReference>
<accession>A0A132TII2</accession>
<keyword evidence="6" id="KW-1185">Reference proteome</keyword>
<evidence type="ECO:0000313" key="6">
    <source>
        <dbReference type="Proteomes" id="UP000070475"/>
    </source>
</evidence>
<dbReference type="Gene3D" id="2.40.260.10">
    <property type="entry name" value="Sortase"/>
    <property type="match status" value="1"/>
</dbReference>
<feature type="chain" id="PRO_5039012204" description="Sortase" evidence="4">
    <location>
        <begin position="22"/>
        <end position="213"/>
    </location>
</feature>
<keyword evidence="1" id="KW-0378">Hydrolase</keyword>
<evidence type="ECO:0000313" key="5">
    <source>
        <dbReference type="EMBL" id="KWX71114.1"/>
    </source>
</evidence>
<dbReference type="Proteomes" id="UP000070475">
    <property type="component" value="Unassembled WGS sequence"/>
</dbReference>
<dbReference type="InterPro" id="IPR005754">
    <property type="entry name" value="Sortase"/>
</dbReference>
<feature type="active site" description="Acyl-thioester intermediate" evidence="2">
    <location>
        <position position="188"/>
    </location>
</feature>
<dbReference type="AlphaFoldDB" id="A0A132TII2"/>
<name>A0A132TII2_9BACL</name>
<dbReference type="EMBL" id="LIRB01000147">
    <property type="protein sequence ID" value="KWX71114.1"/>
    <property type="molecule type" value="Genomic_DNA"/>
</dbReference>
<keyword evidence="4" id="KW-0732">Signal</keyword>
<comment type="caution">
    <text evidence="5">The sequence shown here is derived from an EMBL/GenBank/DDBJ whole genome shotgun (WGS) entry which is preliminary data.</text>
</comment>
<sequence length="213" mass="23427">MKKRILAFITTAIVLSVTGCAGSGQQMDNRPDSSTPRPLQTMPEHLNPAEKGLNEYHAVIDEPKPFMPDLLTIPAISVKAGIQPVGLLENGQMDVPDNTEITGILFPGVLPGGKGNVIIDGHVDSYSGPAVFFKLKKLKQGDKVIVSRKNGRQLTYIVESVEAFTPAEAPMERIFGETGERRMNLITCTGRYSRKKKEHEKRLIIFTKLDGEL</sequence>
<evidence type="ECO:0000256" key="1">
    <source>
        <dbReference type="ARBA" id="ARBA00022801"/>
    </source>
</evidence>
<dbReference type="InterPro" id="IPR023365">
    <property type="entry name" value="Sortase_dom-sf"/>
</dbReference>
<evidence type="ECO:0000256" key="3">
    <source>
        <dbReference type="SAM" id="MobiDB-lite"/>
    </source>
</evidence>
<feature type="active site" description="Proton donor/acceptor" evidence="2">
    <location>
        <position position="122"/>
    </location>
</feature>
<proteinExistence type="predicted"/>
<dbReference type="PATRIC" id="fig|483937.3.peg.3360"/>
<evidence type="ECO:0000256" key="4">
    <source>
        <dbReference type="SAM" id="SignalP"/>
    </source>
</evidence>
<reference evidence="5 6" key="1">
    <citation type="submission" date="2015-08" db="EMBL/GenBank/DDBJ databases">
        <title>Genomes of Paenibacillus riograndensis.</title>
        <authorList>
            <person name="Sant'Anna F.H."/>
            <person name="Souza R."/>
            <person name="Ambrosini A."/>
            <person name="Bach E."/>
            <person name="Fernandes G."/>
            <person name="Balsanelli E."/>
            <person name="Baura V.A."/>
            <person name="Pedrosa F.O."/>
            <person name="Souza E.M."/>
            <person name="Passaglia L."/>
        </authorList>
    </citation>
    <scope>NUCLEOTIDE SEQUENCE [LARGE SCALE GENOMIC DNA]</scope>
    <source>
        <strain evidence="5 6">CAS34</strain>
    </source>
</reference>
<feature type="region of interest" description="Disordered" evidence="3">
    <location>
        <begin position="21"/>
        <end position="40"/>
    </location>
</feature>
<dbReference type="CDD" id="cd05829">
    <property type="entry name" value="Sortase_F"/>
    <property type="match status" value="1"/>
</dbReference>
<evidence type="ECO:0000256" key="2">
    <source>
        <dbReference type="PIRSR" id="PIRSR605754-1"/>
    </source>
</evidence>
<dbReference type="PROSITE" id="PS51257">
    <property type="entry name" value="PROKAR_LIPOPROTEIN"/>
    <property type="match status" value="1"/>
</dbReference>
<feature type="signal peptide" evidence="4">
    <location>
        <begin position="1"/>
        <end position="21"/>
    </location>
</feature>
<dbReference type="GO" id="GO:0016787">
    <property type="term" value="F:hydrolase activity"/>
    <property type="evidence" value="ECO:0007669"/>
    <property type="project" value="UniProtKB-KW"/>
</dbReference>
<organism evidence="5 6">
    <name type="scientific">Paenibacillus riograndensis</name>
    <dbReference type="NCBI Taxonomy" id="483937"/>
    <lineage>
        <taxon>Bacteria</taxon>
        <taxon>Bacillati</taxon>
        <taxon>Bacillota</taxon>
        <taxon>Bacilli</taxon>
        <taxon>Bacillales</taxon>
        <taxon>Paenibacillaceae</taxon>
        <taxon>Paenibacillus</taxon>
        <taxon>Paenibacillus sonchi group</taxon>
    </lineage>
</organism>
<dbReference type="InterPro" id="IPR042001">
    <property type="entry name" value="Sortase_F"/>
</dbReference>
<protein>
    <recommendedName>
        <fullName evidence="7">Sortase</fullName>
    </recommendedName>
</protein>